<feature type="region of interest" description="Disordered" evidence="1">
    <location>
        <begin position="79"/>
        <end position="115"/>
    </location>
</feature>
<name>A0AAV2KAB7_KNICA</name>
<gene>
    <name evidence="2" type="ORF">KC01_LOCUS15134</name>
</gene>
<keyword evidence="3" id="KW-1185">Reference proteome</keyword>
<accession>A0AAV2KAB7</accession>
<dbReference type="Proteomes" id="UP001497482">
    <property type="component" value="Chromosome 16"/>
</dbReference>
<evidence type="ECO:0000313" key="2">
    <source>
        <dbReference type="EMBL" id="CAL1584869.1"/>
    </source>
</evidence>
<proteinExistence type="predicted"/>
<sequence length="126" mass="12699">MKRCLPKDPAEAKHTPHCRHWKEAVSARCCGMCCWNSAPSSVVKPQGTHRNTLSSSSGSAAAAVAVGAGAADVRVLLAGAAPSSPSSERWSSSSGPGRGADAPSPSSSEELPSTPVAARFLVMGGA</sequence>
<dbReference type="EMBL" id="OZ035838">
    <property type="protein sequence ID" value="CAL1584869.1"/>
    <property type="molecule type" value="Genomic_DNA"/>
</dbReference>
<evidence type="ECO:0000313" key="3">
    <source>
        <dbReference type="Proteomes" id="UP001497482"/>
    </source>
</evidence>
<evidence type="ECO:0000256" key="1">
    <source>
        <dbReference type="SAM" id="MobiDB-lite"/>
    </source>
</evidence>
<organism evidence="2 3">
    <name type="scientific">Knipowitschia caucasica</name>
    <name type="common">Caucasian dwarf goby</name>
    <name type="synonym">Pomatoschistus caucasicus</name>
    <dbReference type="NCBI Taxonomy" id="637954"/>
    <lineage>
        <taxon>Eukaryota</taxon>
        <taxon>Metazoa</taxon>
        <taxon>Chordata</taxon>
        <taxon>Craniata</taxon>
        <taxon>Vertebrata</taxon>
        <taxon>Euteleostomi</taxon>
        <taxon>Actinopterygii</taxon>
        <taxon>Neopterygii</taxon>
        <taxon>Teleostei</taxon>
        <taxon>Neoteleostei</taxon>
        <taxon>Acanthomorphata</taxon>
        <taxon>Gobiaria</taxon>
        <taxon>Gobiiformes</taxon>
        <taxon>Gobioidei</taxon>
        <taxon>Gobiidae</taxon>
        <taxon>Gobiinae</taxon>
        <taxon>Knipowitschia</taxon>
    </lineage>
</organism>
<dbReference type="AlphaFoldDB" id="A0AAV2KAB7"/>
<reference evidence="2 3" key="1">
    <citation type="submission" date="2024-04" db="EMBL/GenBank/DDBJ databases">
        <authorList>
            <person name="Waldvogel A.-M."/>
            <person name="Schoenle A."/>
        </authorList>
    </citation>
    <scope>NUCLEOTIDE SEQUENCE [LARGE SCALE GENOMIC DNA]</scope>
</reference>
<protein>
    <submittedName>
        <fullName evidence="2">Uncharacterized protein</fullName>
    </submittedName>
</protein>